<name>A0A0A8X6T4_MESS1</name>
<dbReference type="Gene3D" id="3.40.50.1000">
    <property type="entry name" value="HAD superfamily/HAD-like"/>
    <property type="match status" value="1"/>
</dbReference>
<comment type="caution">
    <text evidence="1">The sequence shown here is derived from an EMBL/GenBank/DDBJ whole genome shotgun (WGS) entry which is preliminary data.</text>
</comment>
<protein>
    <submittedName>
        <fullName evidence="1">Haloacid dehalogenase-like hydrolase</fullName>
    </submittedName>
</protein>
<gene>
    <name evidence="1" type="ORF">SAMD00020551_3842</name>
</gene>
<dbReference type="PANTHER" id="PTHR10000">
    <property type="entry name" value="PHOSPHOSERINE PHOSPHATASE"/>
    <property type="match status" value="1"/>
</dbReference>
<dbReference type="NCBIfam" id="TIGR01484">
    <property type="entry name" value="HAD-SF-IIB"/>
    <property type="match status" value="1"/>
</dbReference>
<dbReference type="GO" id="GO:0016791">
    <property type="term" value="F:phosphatase activity"/>
    <property type="evidence" value="ECO:0007669"/>
    <property type="project" value="TreeGrafter"/>
</dbReference>
<dbReference type="RefSeq" id="WP_041967317.1">
    <property type="nucleotide sequence ID" value="NZ_BASE01000090.1"/>
</dbReference>
<organism evidence="1 2">
    <name type="scientific">Mesobacillus selenatarsenatis (strain DSM 18680 / JCM 14380 / FERM P-15431 / SF-1)</name>
    <dbReference type="NCBI Taxonomy" id="1321606"/>
    <lineage>
        <taxon>Bacteria</taxon>
        <taxon>Bacillati</taxon>
        <taxon>Bacillota</taxon>
        <taxon>Bacilli</taxon>
        <taxon>Bacillales</taxon>
        <taxon>Bacillaceae</taxon>
        <taxon>Mesobacillus</taxon>
    </lineage>
</organism>
<evidence type="ECO:0000313" key="1">
    <source>
        <dbReference type="EMBL" id="GAM15685.1"/>
    </source>
</evidence>
<dbReference type="PROSITE" id="PS01228">
    <property type="entry name" value="COF_1"/>
    <property type="match status" value="1"/>
</dbReference>
<dbReference type="STRING" id="1321606.SAMD00020551_3842"/>
<dbReference type="AlphaFoldDB" id="A0A0A8X6T4"/>
<keyword evidence="1" id="KW-0378">Hydrolase</keyword>
<dbReference type="SFLD" id="SFLDS00003">
    <property type="entry name" value="Haloacid_Dehalogenase"/>
    <property type="match status" value="1"/>
</dbReference>
<dbReference type="InterPro" id="IPR036412">
    <property type="entry name" value="HAD-like_sf"/>
</dbReference>
<keyword evidence="2" id="KW-1185">Reference proteome</keyword>
<dbReference type="Pfam" id="PF08282">
    <property type="entry name" value="Hydrolase_3"/>
    <property type="match status" value="1"/>
</dbReference>
<evidence type="ECO:0000313" key="2">
    <source>
        <dbReference type="Proteomes" id="UP000031014"/>
    </source>
</evidence>
<dbReference type="OrthoDB" id="9781413at2"/>
<dbReference type="SFLD" id="SFLDG01140">
    <property type="entry name" value="C2.B:_Phosphomannomutase_and_P"/>
    <property type="match status" value="1"/>
</dbReference>
<dbReference type="Proteomes" id="UP000031014">
    <property type="component" value="Unassembled WGS sequence"/>
</dbReference>
<dbReference type="SUPFAM" id="SSF56784">
    <property type="entry name" value="HAD-like"/>
    <property type="match status" value="1"/>
</dbReference>
<dbReference type="EMBL" id="BASE01000090">
    <property type="protein sequence ID" value="GAM15685.1"/>
    <property type="molecule type" value="Genomic_DNA"/>
</dbReference>
<reference evidence="1 2" key="1">
    <citation type="submission" date="2013-06" db="EMBL/GenBank/DDBJ databases">
        <title>Whole genome shotgun sequence of Bacillus selenatarsenatis SF-1.</title>
        <authorList>
            <person name="Kuroda M."/>
            <person name="Sei K."/>
            <person name="Yamashita M."/>
            <person name="Ike M."/>
        </authorList>
    </citation>
    <scope>NUCLEOTIDE SEQUENCE [LARGE SCALE GENOMIC DNA]</scope>
    <source>
        <strain evidence="1 2">SF-1</strain>
    </source>
</reference>
<dbReference type="InterPro" id="IPR006379">
    <property type="entry name" value="HAD-SF_hydro_IIB"/>
</dbReference>
<dbReference type="GO" id="GO:0000287">
    <property type="term" value="F:magnesium ion binding"/>
    <property type="evidence" value="ECO:0007669"/>
    <property type="project" value="TreeGrafter"/>
</dbReference>
<dbReference type="NCBIfam" id="TIGR00099">
    <property type="entry name" value="Cof-subfamily"/>
    <property type="match status" value="1"/>
</dbReference>
<accession>A0A0A8X6T4</accession>
<dbReference type="GO" id="GO:0005829">
    <property type="term" value="C:cytosol"/>
    <property type="evidence" value="ECO:0007669"/>
    <property type="project" value="TreeGrafter"/>
</dbReference>
<dbReference type="CDD" id="cd07516">
    <property type="entry name" value="HAD_Pase"/>
    <property type="match status" value="1"/>
</dbReference>
<proteinExistence type="predicted"/>
<sequence length="272" mass="30664">MAEKHLIALDLDGTLLTDDKTISEKNKHVIKKAREAGHVVMIATGRPFRSSEMYYHELGLDTPIVNFNGAFIHHPLDNSWGVHHSPLSINVAKDIVEALDDFKFYNIIAEVIDDVYVHYHDEKLMDIFNMGNPNITTGDLRRYLKTSPTSMLIHADEEHVRKIRNHLSEVHAEVIDHRSWAAPFHVVEIVKNGLNKAVGLKKASDYFQIPADRIIAFGDEDNDLEMLEYAGRGIAMGNAVDEVKNIANDMTLTNEEDGIGVYLNDLLNLKAL</sequence>
<dbReference type="InterPro" id="IPR023214">
    <property type="entry name" value="HAD_sf"/>
</dbReference>
<dbReference type="Gene3D" id="3.30.1240.10">
    <property type="match status" value="1"/>
</dbReference>
<dbReference type="PANTHER" id="PTHR10000:SF23">
    <property type="entry name" value="5-AMINO-6-(5-PHOSPHO-D-RIBITYLAMINO)URACIL PHOSPHATASE YITU"/>
    <property type="match status" value="1"/>
</dbReference>
<dbReference type="InterPro" id="IPR000150">
    <property type="entry name" value="Cof"/>
</dbReference>